<proteinExistence type="predicted"/>
<accession>A0ABZ0PJB9</accession>
<name>A0ABZ0PJB9_9PROT</name>
<evidence type="ECO:0000313" key="2">
    <source>
        <dbReference type="Proteomes" id="UP001305521"/>
    </source>
</evidence>
<evidence type="ECO:0000313" key="1">
    <source>
        <dbReference type="EMBL" id="WPB85742.1"/>
    </source>
</evidence>
<sequence>MNLANTAPGPVPWGGAPPLALPASAFVSLQLSFDLAAPPEPASGAPPSWFALSEVRDSSRHGAEVAALLVMLQPVESGFAPLLAEAAPPALEQAPPLPPPEPAAWMPPPAVSLPPPDWLML</sequence>
<keyword evidence="2" id="KW-1185">Reference proteome</keyword>
<gene>
    <name evidence="1" type="ORF">R9Z33_02445</name>
</gene>
<dbReference type="RefSeq" id="WP_318649721.1">
    <property type="nucleotide sequence ID" value="NZ_CP137852.1"/>
</dbReference>
<dbReference type="EMBL" id="CP137852">
    <property type="protein sequence ID" value="WPB85742.1"/>
    <property type="molecule type" value="Genomic_DNA"/>
</dbReference>
<dbReference type="Proteomes" id="UP001305521">
    <property type="component" value="Chromosome"/>
</dbReference>
<organism evidence="1 2">
    <name type="scientific">Sediminicoccus rosea</name>
    <dbReference type="NCBI Taxonomy" id="1225128"/>
    <lineage>
        <taxon>Bacteria</taxon>
        <taxon>Pseudomonadati</taxon>
        <taxon>Pseudomonadota</taxon>
        <taxon>Alphaproteobacteria</taxon>
        <taxon>Acetobacterales</taxon>
        <taxon>Roseomonadaceae</taxon>
        <taxon>Sediminicoccus</taxon>
    </lineage>
</organism>
<protein>
    <submittedName>
        <fullName evidence="1">Uncharacterized protein</fullName>
    </submittedName>
</protein>
<reference evidence="1 2" key="1">
    <citation type="submission" date="2023-11" db="EMBL/GenBank/DDBJ databases">
        <title>Arctic aerobic anoxygenic photoheterotroph Sediminicoccus rosea KRV36 adapts its photosynthesis to long days of polar summer.</title>
        <authorList>
            <person name="Tomasch J."/>
            <person name="Kopejtka K."/>
            <person name="Bily T."/>
            <person name="Gardiner A.T."/>
            <person name="Gardian Z."/>
            <person name="Shivaramu S."/>
            <person name="Koblizek M."/>
            <person name="Engelhardt F."/>
            <person name="Kaftan D."/>
        </authorList>
    </citation>
    <scope>NUCLEOTIDE SEQUENCE [LARGE SCALE GENOMIC DNA]</scope>
    <source>
        <strain evidence="1 2">R-30</strain>
    </source>
</reference>